<name>A0AAV6TF84_9ARAC</name>
<keyword evidence="1" id="KW-0443">Lipid metabolism</keyword>
<dbReference type="Proteomes" id="UP000827092">
    <property type="component" value="Unassembled WGS sequence"/>
</dbReference>
<dbReference type="Pfam" id="PF07993">
    <property type="entry name" value="NAD_binding_4"/>
    <property type="match status" value="1"/>
</dbReference>
<comment type="similarity">
    <text evidence="1">Belongs to the fatty acyl-CoA reductase family.</text>
</comment>
<dbReference type="GO" id="GO:0102965">
    <property type="term" value="F:alcohol-forming long-chain fatty acyl-CoA reductase activity"/>
    <property type="evidence" value="ECO:0007669"/>
    <property type="project" value="UniProtKB-EC"/>
</dbReference>
<dbReference type="InterPro" id="IPR013120">
    <property type="entry name" value="FAR_NAD-bd"/>
</dbReference>
<comment type="catalytic activity">
    <reaction evidence="1">
        <text>a long-chain fatty acyl-CoA + 2 NADPH + 2 H(+) = a long-chain primary fatty alcohol + 2 NADP(+) + CoA</text>
        <dbReference type="Rhea" id="RHEA:52716"/>
        <dbReference type="ChEBI" id="CHEBI:15378"/>
        <dbReference type="ChEBI" id="CHEBI:57287"/>
        <dbReference type="ChEBI" id="CHEBI:57783"/>
        <dbReference type="ChEBI" id="CHEBI:58349"/>
        <dbReference type="ChEBI" id="CHEBI:77396"/>
        <dbReference type="ChEBI" id="CHEBI:83139"/>
        <dbReference type="EC" id="1.2.1.84"/>
    </reaction>
</comment>
<keyword evidence="1" id="KW-0560">Oxidoreductase</keyword>
<dbReference type="EMBL" id="JAFNEN010005516">
    <property type="protein sequence ID" value="KAG8170411.1"/>
    <property type="molecule type" value="Genomic_DNA"/>
</dbReference>
<comment type="caution">
    <text evidence="3">The sequence shown here is derived from an EMBL/GenBank/DDBJ whole genome shotgun (WGS) entry which is preliminary data.</text>
</comment>
<dbReference type="EC" id="1.2.1.84" evidence="1"/>
<evidence type="ECO:0000259" key="2">
    <source>
        <dbReference type="Pfam" id="PF07993"/>
    </source>
</evidence>
<evidence type="ECO:0000313" key="3">
    <source>
        <dbReference type="EMBL" id="KAG8170411.1"/>
    </source>
</evidence>
<comment type="function">
    <text evidence="1">Catalyzes the reduction of fatty acyl-CoA to fatty alcohols.</text>
</comment>
<keyword evidence="1" id="KW-0444">Lipid biosynthesis</keyword>
<keyword evidence="1" id="KW-0521">NADP</keyword>
<dbReference type="GO" id="GO:0005777">
    <property type="term" value="C:peroxisome"/>
    <property type="evidence" value="ECO:0007669"/>
    <property type="project" value="TreeGrafter"/>
</dbReference>
<feature type="domain" description="Thioester reductase (TE)" evidence="2">
    <location>
        <begin position="3"/>
        <end position="80"/>
    </location>
</feature>
<dbReference type="GO" id="GO:0035336">
    <property type="term" value="P:long-chain fatty-acyl-CoA metabolic process"/>
    <property type="evidence" value="ECO:0007669"/>
    <property type="project" value="TreeGrafter"/>
</dbReference>
<dbReference type="InterPro" id="IPR026055">
    <property type="entry name" value="FAR"/>
</dbReference>
<dbReference type="PANTHER" id="PTHR11011:SF45">
    <property type="entry name" value="FATTY ACYL-COA REDUCTASE CG8306-RELATED"/>
    <property type="match status" value="1"/>
</dbReference>
<dbReference type="SUPFAM" id="SSF51735">
    <property type="entry name" value="NAD(P)-binding Rossmann-fold domains"/>
    <property type="match status" value="1"/>
</dbReference>
<organism evidence="3 4">
    <name type="scientific">Oedothorax gibbosus</name>
    <dbReference type="NCBI Taxonomy" id="931172"/>
    <lineage>
        <taxon>Eukaryota</taxon>
        <taxon>Metazoa</taxon>
        <taxon>Ecdysozoa</taxon>
        <taxon>Arthropoda</taxon>
        <taxon>Chelicerata</taxon>
        <taxon>Arachnida</taxon>
        <taxon>Araneae</taxon>
        <taxon>Araneomorphae</taxon>
        <taxon>Entelegynae</taxon>
        <taxon>Araneoidea</taxon>
        <taxon>Linyphiidae</taxon>
        <taxon>Erigoninae</taxon>
        <taxon>Oedothorax</taxon>
    </lineage>
</organism>
<proteinExistence type="inferred from homology"/>
<evidence type="ECO:0000313" key="4">
    <source>
        <dbReference type="Proteomes" id="UP000827092"/>
    </source>
</evidence>
<dbReference type="InterPro" id="IPR036291">
    <property type="entry name" value="NAD(P)-bd_dom_sf"/>
</dbReference>
<dbReference type="AlphaFoldDB" id="A0AAV6TF84"/>
<feature type="non-terminal residue" evidence="3">
    <location>
        <position position="91"/>
    </location>
</feature>
<protein>
    <recommendedName>
        <fullName evidence="1">Fatty acyl-CoA reductase</fullName>
        <ecNumber evidence="1">1.2.1.84</ecNumber>
    </recommendedName>
</protein>
<evidence type="ECO:0000256" key="1">
    <source>
        <dbReference type="RuleBase" id="RU363097"/>
    </source>
</evidence>
<keyword evidence="4" id="KW-1185">Reference proteome</keyword>
<dbReference type="PANTHER" id="PTHR11011">
    <property type="entry name" value="MALE STERILITY PROTEIN 2-RELATED"/>
    <property type="match status" value="1"/>
</dbReference>
<dbReference type="GO" id="GO:0080019">
    <property type="term" value="F:alcohol-forming very long-chain fatty acyl-CoA reductase activity"/>
    <property type="evidence" value="ECO:0007669"/>
    <property type="project" value="InterPro"/>
</dbReference>
<sequence>MDEIALQKISHNVTIVFHCAASISFLRPLSYILSHNAEGVVNTIELCRRLRNLEALVYTSTAFSNCNKLNTKIEERIYRLPYHSKKFIDVL</sequence>
<dbReference type="Gene3D" id="3.40.50.720">
    <property type="entry name" value="NAD(P)-binding Rossmann-like Domain"/>
    <property type="match status" value="1"/>
</dbReference>
<gene>
    <name evidence="3" type="ORF">JTE90_025517</name>
</gene>
<reference evidence="3 4" key="1">
    <citation type="journal article" date="2022" name="Nat. Ecol. Evol.">
        <title>A masculinizing supergene underlies an exaggerated male reproductive morph in a spider.</title>
        <authorList>
            <person name="Hendrickx F."/>
            <person name="De Corte Z."/>
            <person name="Sonet G."/>
            <person name="Van Belleghem S.M."/>
            <person name="Kostlbacher S."/>
            <person name="Vangestel C."/>
        </authorList>
    </citation>
    <scope>NUCLEOTIDE SEQUENCE [LARGE SCALE GENOMIC DNA]</scope>
    <source>
        <strain evidence="3">W744_W776</strain>
    </source>
</reference>
<accession>A0AAV6TF84</accession>